<evidence type="ECO:0000313" key="2">
    <source>
        <dbReference type="Proteomes" id="UP000221469"/>
    </source>
</evidence>
<dbReference type="Proteomes" id="UP000221469">
    <property type="component" value="Segment"/>
</dbReference>
<evidence type="ECO:0000313" key="1">
    <source>
        <dbReference type="EMBL" id="ALF00579.1"/>
    </source>
</evidence>
<sequence>MSSSRADLLTDRNRMLEMLWEMDNELRAWHASGVWKSSVDADQTAAIYKKMDERHILAQGLREIGCVPWDFHPHRDNSWLVGPRNMA</sequence>
<reference evidence="1 2" key="1">
    <citation type="submission" date="2015-08" db="EMBL/GenBank/DDBJ databases">
        <authorList>
            <person name="Barekzi N."/>
            <person name="Doss J.H."/>
            <person name="Bluford J."/>
            <person name="Fizer S."/>
            <person name="Garofalo A.E."/>
            <person name="Gasalao M.B."/>
            <person name="Griffin J."/>
            <person name="Henderson C.M."/>
            <person name="Hyre A.N."/>
            <person name="Irons L.B."/>
            <person name="Jafree E."/>
            <person name="Kanda K."/>
            <person name="Matthews D."/>
            <person name="Mclaren B."/>
            <person name="Moriarty A."/>
            <person name="Northam N."/>
            <person name="Ryan M."/>
            <person name="Smith D.E."/>
            <person name="Vanselow D."/>
            <person name="Welch J."/>
            <person name="Gauthier D."/>
            <person name="Anders K.R."/>
            <person name="Bradley K.W."/>
            <person name="Asai D.J."/>
            <person name="Bowman C.A."/>
            <person name="Russell D.A."/>
            <person name="Pope W.H."/>
            <person name="Jacobs-Sera D."/>
            <person name="Hendrix R.W."/>
            <person name="Hatfull G.F."/>
        </authorList>
    </citation>
    <scope>NUCLEOTIDE SEQUENCE [LARGE SCALE GENOMIC DNA]</scope>
</reference>
<name>A0A0M4R2G4_9CAUD</name>
<protein>
    <submittedName>
        <fullName evidence="1">Uncharacterized protein</fullName>
    </submittedName>
</protein>
<dbReference type="EMBL" id="KT591491">
    <property type="protein sequence ID" value="ALF00579.1"/>
    <property type="molecule type" value="Genomic_DNA"/>
</dbReference>
<gene>
    <name evidence="1" type="ORF">SEA_BRICOLE_51</name>
</gene>
<proteinExistence type="predicted"/>
<accession>A0A0M4R2G4</accession>
<organism evidence="1 2">
    <name type="scientific">Mycobacterium phage Bricole</name>
    <dbReference type="NCBI Taxonomy" id="1718601"/>
    <lineage>
        <taxon>Viruses</taxon>
        <taxon>Duplodnaviria</taxon>
        <taxon>Heunggongvirae</taxon>
        <taxon>Uroviricota</taxon>
        <taxon>Caudoviricetes</taxon>
        <taxon>Vilmaviridae</taxon>
        <taxon>Mclasvirinae</taxon>
        <taxon>Bongovirus</taxon>
        <taxon>Bongovirus bongo</taxon>
    </lineage>
</organism>